<reference evidence="1 2" key="1">
    <citation type="submission" date="2016-10" db="EMBL/GenBank/DDBJ databases">
        <authorList>
            <person name="de Groot N.N."/>
        </authorList>
    </citation>
    <scope>NUCLEOTIDE SEQUENCE [LARGE SCALE GENOMIC DNA]</scope>
    <source>
        <strain evidence="1 2">DSM 43067</strain>
    </source>
</reference>
<dbReference type="EMBL" id="FOVH01000024">
    <property type="protein sequence ID" value="SFQ22544.1"/>
    <property type="molecule type" value="Genomic_DNA"/>
</dbReference>
<proteinExistence type="predicted"/>
<organism evidence="1 2">
    <name type="scientific">Actinomadura madurae</name>
    <dbReference type="NCBI Taxonomy" id="1993"/>
    <lineage>
        <taxon>Bacteria</taxon>
        <taxon>Bacillati</taxon>
        <taxon>Actinomycetota</taxon>
        <taxon>Actinomycetes</taxon>
        <taxon>Streptosporangiales</taxon>
        <taxon>Thermomonosporaceae</taxon>
        <taxon>Actinomadura</taxon>
    </lineage>
</organism>
<dbReference type="eggNOG" id="ENOG5031CVH">
    <property type="taxonomic scope" value="Bacteria"/>
</dbReference>
<evidence type="ECO:0000313" key="2">
    <source>
        <dbReference type="Proteomes" id="UP000183413"/>
    </source>
</evidence>
<dbReference type="STRING" id="1993.SAMN04489713_124109"/>
<sequence length="252" mass="27915">MGAKTALLAFTEGDIRSALAGASQSDRTATENLVRKIHPGYAVEAIEDGTLDYTYPPDDVTYALTLPGTELVIDRRLVHDYPSELPEHLRRLGAGRRIVMHGMHSVVDWLAFAVWEDGKLVRSLSLSPDSGIMENIGEPFDFERPYWAGERPVGPDPVFDDEGPYPLPFHPLEMGEDALRALFGFVIEGRIEADDIDSDEIPVLGFRVTDPTGREQAEREAAYAEVVANMGEPRIFEPGPDGTMREISFDDL</sequence>
<name>A0A1I5WRX9_9ACTN</name>
<dbReference type="AlphaFoldDB" id="A0A1I5WRX9"/>
<keyword evidence="2" id="KW-1185">Reference proteome</keyword>
<protein>
    <submittedName>
        <fullName evidence="1">Uncharacterized protein</fullName>
    </submittedName>
</protein>
<dbReference type="InterPro" id="IPR053847">
    <property type="entry name" value="DUF6928"/>
</dbReference>
<evidence type="ECO:0000313" key="1">
    <source>
        <dbReference type="EMBL" id="SFQ22544.1"/>
    </source>
</evidence>
<accession>A0A1I5WRX9</accession>
<dbReference type="InParanoid" id="A0A1I5WRX9"/>
<dbReference type="RefSeq" id="WP_075024527.1">
    <property type="nucleotide sequence ID" value="NZ_CP083237.1"/>
</dbReference>
<dbReference type="Proteomes" id="UP000183413">
    <property type="component" value="Unassembled WGS sequence"/>
</dbReference>
<gene>
    <name evidence="1" type="ORF">SAMN04489713_124109</name>
</gene>
<dbReference type="GeneID" id="99652516"/>
<dbReference type="Pfam" id="PF21997">
    <property type="entry name" value="DUF6928"/>
    <property type="match status" value="1"/>
</dbReference>